<dbReference type="Gene3D" id="3.90.550.10">
    <property type="entry name" value="Spore Coat Polysaccharide Biosynthesis Protein SpsA, Chain A"/>
    <property type="match status" value="1"/>
</dbReference>
<dbReference type="OrthoDB" id="2670at2759"/>
<dbReference type="SUPFAM" id="SSF53448">
    <property type="entry name" value="Nucleotide-diphospho-sugar transferases"/>
    <property type="match status" value="1"/>
</dbReference>
<dbReference type="KEGG" id="ccp:CHC_T00007953001"/>
<name>S0F3U7_CHOCR</name>
<reference evidence="2" key="1">
    <citation type="journal article" date="2013" name="Proc. Natl. Acad. Sci. U.S.A.">
        <title>Genome structure and metabolic features in the red seaweed Chondrus crispus shed light on evolution of the Archaeplastida.</title>
        <authorList>
            <person name="Collen J."/>
            <person name="Porcel B."/>
            <person name="Carre W."/>
            <person name="Ball S.G."/>
            <person name="Chaparro C."/>
            <person name="Tonon T."/>
            <person name="Barbeyron T."/>
            <person name="Michel G."/>
            <person name="Noel B."/>
            <person name="Valentin K."/>
            <person name="Elias M."/>
            <person name="Artiguenave F."/>
            <person name="Arun A."/>
            <person name="Aury J.M."/>
            <person name="Barbosa-Neto J.F."/>
            <person name="Bothwell J.H."/>
            <person name="Bouget F.Y."/>
            <person name="Brillet L."/>
            <person name="Cabello-Hurtado F."/>
            <person name="Capella-Gutierrez S."/>
            <person name="Charrier B."/>
            <person name="Cladiere L."/>
            <person name="Cock J.M."/>
            <person name="Coelho S.M."/>
            <person name="Colleoni C."/>
            <person name="Czjzek M."/>
            <person name="Da Silva C."/>
            <person name="Delage L."/>
            <person name="Denoeud F."/>
            <person name="Deschamps P."/>
            <person name="Dittami S.M."/>
            <person name="Gabaldon T."/>
            <person name="Gachon C.M."/>
            <person name="Groisillier A."/>
            <person name="Herve C."/>
            <person name="Jabbari K."/>
            <person name="Katinka M."/>
            <person name="Kloareg B."/>
            <person name="Kowalczyk N."/>
            <person name="Labadie K."/>
            <person name="Leblanc C."/>
            <person name="Lopez P.J."/>
            <person name="McLachlan D.H."/>
            <person name="Meslet-Cladiere L."/>
            <person name="Moustafa A."/>
            <person name="Nehr Z."/>
            <person name="Nyvall Collen P."/>
            <person name="Panaud O."/>
            <person name="Partensky F."/>
            <person name="Poulain J."/>
            <person name="Rensing S.A."/>
            <person name="Rousvoal S."/>
            <person name="Samson G."/>
            <person name="Symeonidi A."/>
            <person name="Weissenbach J."/>
            <person name="Zambounis A."/>
            <person name="Wincker P."/>
            <person name="Boyen C."/>
        </authorList>
    </citation>
    <scope>NUCLEOTIDE SEQUENCE [LARGE SCALE GENOMIC DNA]</scope>
    <source>
        <strain evidence="2">cv. Stackhouse</strain>
    </source>
</reference>
<gene>
    <name evidence="1" type="ORF">CHC_T00007953001</name>
</gene>
<dbReference type="Proteomes" id="UP000012073">
    <property type="component" value="Unassembled WGS sequence"/>
</dbReference>
<dbReference type="EMBL" id="HG001523">
    <property type="protein sequence ID" value="CDF77453.1"/>
    <property type="molecule type" value="Genomic_DNA"/>
</dbReference>
<dbReference type="GeneID" id="17320028"/>
<organism evidence="1 2">
    <name type="scientific">Chondrus crispus</name>
    <name type="common">Carrageen Irish moss</name>
    <name type="synonym">Polymorpha crispa</name>
    <dbReference type="NCBI Taxonomy" id="2769"/>
    <lineage>
        <taxon>Eukaryota</taxon>
        <taxon>Rhodophyta</taxon>
        <taxon>Florideophyceae</taxon>
        <taxon>Rhodymeniophycidae</taxon>
        <taxon>Gigartinales</taxon>
        <taxon>Gigartinaceae</taxon>
        <taxon>Chondrus</taxon>
    </lineage>
</organism>
<accession>S0F3U7</accession>
<sequence length="482" mass="54807">MYAGNSRLIRANEDEDLAGTLFIGKKDLLEVGGYDERLQDYGGEQKDLLERLDKNRMRRLNIDYSTLLHNHYDGEAERGLTSRQVENLVEEAVNLELREKVPMWNSLEAWRSFSFIPESMLEPNASVPSRIHANVQYRDIVGRSQVPSIRDVLMDSAVDTTKGKVLSRMLHEWFDMPSDFTDLLDGSDKDRILYALLEKRQTASRFTTPRVLVMHCVGGLIPRLFALASGLAIANHTDRLPIVVWEKEAPLVTALFQELFEVQEHFMVAGIYTKQFFEKYTEDQKSGEEMRSMQVYDLAGQQEASSKLIHTSSGTHIFIRASKAVGADVVRYTSPMSIREQFQMLALEESVQSRLRDLADKGISERLGIYVGESEPYENSDITDLGTIMKEKVEAVRPGALPPAYIVSDLPTFERIRPVFGSIIHNLPLSMDCTAEDIDCSRTELVRLFALTKTREFISIQEAQEDDLSELVMLLRGHSTDW</sequence>
<evidence type="ECO:0008006" key="3">
    <source>
        <dbReference type="Google" id="ProtNLM"/>
    </source>
</evidence>
<evidence type="ECO:0000313" key="1">
    <source>
        <dbReference type="EMBL" id="CDF77453.1"/>
    </source>
</evidence>
<protein>
    <recommendedName>
        <fullName evidence="3">Galactosyltransferase C-terminal domain-containing protein</fullName>
    </recommendedName>
</protein>
<keyword evidence="2" id="KW-1185">Reference proteome</keyword>
<dbReference type="AlphaFoldDB" id="S0F3U7"/>
<proteinExistence type="predicted"/>
<dbReference type="Gramene" id="CDF77453">
    <property type="protein sequence ID" value="CDF77453"/>
    <property type="gene ID" value="CHC_T00007953001"/>
</dbReference>
<dbReference type="PhylomeDB" id="S0F3U7"/>
<dbReference type="RefSeq" id="XP_005712327.1">
    <property type="nucleotide sequence ID" value="XM_005712270.1"/>
</dbReference>
<dbReference type="InterPro" id="IPR029044">
    <property type="entry name" value="Nucleotide-diphossugar_trans"/>
</dbReference>
<evidence type="ECO:0000313" key="2">
    <source>
        <dbReference type="Proteomes" id="UP000012073"/>
    </source>
</evidence>